<protein>
    <submittedName>
        <fullName evidence="1">Uncharacterized protein</fullName>
    </submittedName>
</protein>
<evidence type="ECO:0000313" key="1">
    <source>
        <dbReference type="EMBL" id="SIO35634.1"/>
    </source>
</evidence>
<dbReference type="eggNOG" id="ENOG50331TP">
    <property type="taxonomic scope" value="Bacteria"/>
</dbReference>
<organism evidence="1 2">
    <name type="scientific">Nitrosomonas cryotolerans ATCC 49181</name>
    <dbReference type="NCBI Taxonomy" id="1131553"/>
    <lineage>
        <taxon>Bacteria</taxon>
        <taxon>Pseudomonadati</taxon>
        <taxon>Pseudomonadota</taxon>
        <taxon>Betaproteobacteria</taxon>
        <taxon>Nitrosomonadales</taxon>
        <taxon>Nitrosomonadaceae</taxon>
        <taxon>Nitrosomonas</taxon>
    </lineage>
</organism>
<dbReference type="AlphaFoldDB" id="A0A1N6IUF8"/>
<evidence type="ECO:0000313" key="2">
    <source>
        <dbReference type="Proteomes" id="UP000185062"/>
    </source>
</evidence>
<keyword evidence="2" id="KW-1185">Reference proteome</keyword>
<dbReference type="RefSeq" id="WP_028461811.1">
    <property type="nucleotide sequence ID" value="NZ_FSRO01000001.1"/>
</dbReference>
<accession>A0A1N6IUF8</accession>
<proteinExistence type="predicted"/>
<dbReference type="Proteomes" id="UP000185062">
    <property type="component" value="Unassembled WGS sequence"/>
</dbReference>
<reference evidence="1 2" key="1">
    <citation type="submission" date="2016-12" db="EMBL/GenBank/DDBJ databases">
        <authorList>
            <person name="Song W.-J."/>
            <person name="Kurnit D.M."/>
        </authorList>
    </citation>
    <scope>NUCLEOTIDE SEQUENCE [LARGE SCALE GENOMIC DNA]</scope>
    <source>
        <strain evidence="1 2">ATCC 49181</strain>
    </source>
</reference>
<gene>
    <name evidence="1" type="ORF">SAMN02743940_2083</name>
</gene>
<dbReference type="EMBL" id="FSRO01000001">
    <property type="protein sequence ID" value="SIO35634.1"/>
    <property type="molecule type" value="Genomic_DNA"/>
</dbReference>
<name>A0A1N6IUF8_9PROT</name>
<sequence>MARIDPEFRRLLENYNLDDLEAHSGPIYGVWKNFILAYLNPGWYRFSQENGGEPMISAEWDLGRSILDCMPGEMKLFYKSKLNDCLNSHRAWDYEFECSSDIFYRRYHQIVHPLGNREGLLIINSLVIERYHTLEDRPVRAADRSLYTDKNGMINQCAYCRRVKSIQEVECWDWVPEWVKQCPKNTTHTFCSTCFGFYFPKSMTISSSNGQAQGNRPG</sequence>